<dbReference type="KEGG" id="eps:L0Y14_07920"/>
<sequence length="90" mass="10782">MTKSEFKARSKNLFDTYNEWFEPERESWGLYEISYMPGWLPILEELFSNIAEQLTPDASQRFRINQIKEKFGTLRFYYSGQGLRVDVQSK</sequence>
<dbReference type="Proteomes" id="UP001056649">
    <property type="component" value="Chromosome"/>
</dbReference>
<accession>A0A9J7A4S6</accession>
<evidence type="ECO:0000313" key="1">
    <source>
        <dbReference type="EMBL" id="USF89144.1"/>
    </source>
</evidence>
<dbReference type="EMBL" id="CP090569">
    <property type="protein sequence ID" value="USF89144.1"/>
    <property type="molecule type" value="Genomic_DNA"/>
</dbReference>
<name>A0A9J7A4S6_9GAMM</name>
<evidence type="ECO:0000313" key="2">
    <source>
        <dbReference type="Proteomes" id="UP001056649"/>
    </source>
</evidence>
<organism evidence="1 2">
    <name type="scientific">Candidatus Endoriftia persephonae</name>
    <dbReference type="NCBI Taxonomy" id="393765"/>
    <lineage>
        <taxon>Bacteria</taxon>
        <taxon>Pseudomonadati</taxon>
        <taxon>Pseudomonadota</taxon>
        <taxon>Gammaproteobacteria</taxon>
        <taxon>Chromatiales</taxon>
        <taxon>Sedimenticolaceae</taxon>
        <taxon>Candidatus Endoriftia</taxon>
    </lineage>
</organism>
<reference evidence="1" key="1">
    <citation type="journal article" date="2022" name="Mol. Ecol. Resour.">
        <title>The complete and closed genome of the facultative generalist Candidatus Endoriftia persephone from deep-sea hydrothermal vents.</title>
        <authorList>
            <person name="de Oliveira A.L."/>
            <person name="Srivastava A."/>
            <person name="Espada-Hinojosa S."/>
            <person name="Bright M."/>
        </authorList>
    </citation>
    <scope>NUCLEOTIDE SEQUENCE</scope>
    <source>
        <strain evidence="1">Tica-EPR-9o50.N</strain>
    </source>
</reference>
<proteinExistence type="predicted"/>
<protein>
    <submittedName>
        <fullName evidence="1">Uncharacterized protein</fullName>
    </submittedName>
</protein>
<gene>
    <name evidence="1" type="ORF">L0Y14_07920</name>
</gene>
<dbReference type="RefSeq" id="WP_006474437.1">
    <property type="nucleotide sequence ID" value="NZ_CP090569.1"/>
</dbReference>
<dbReference type="AlphaFoldDB" id="A0A9J7A4S6"/>
<keyword evidence="2" id="KW-1185">Reference proteome</keyword>